<name>A0A0R2HYD5_CARDV</name>
<organism evidence="4 5">
    <name type="scientific">Carnobacterium divergens DSM 20623</name>
    <dbReference type="NCBI Taxonomy" id="1449336"/>
    <lineage>
        <taxon>Bacteria</taxon>
        <taxon>Bacillati</taxon>
        <taxon>Bacillota</taxon>
        <taxon>Bacilli</taxon>
        <taxon>Lactobacillales</taxon>
        <taxon>Carnobacteriaceae</taxon>
        <taxon>Carnobacterium</taxon>
    </lineage>
</organism>
<dbReference type="GO" id="GO:0140643">
    <property type="term" value="F:hydroxymethylglutaryl-CoA reductase (NADH) activity"/>
    <property type="evidence" value="ECO:0007669"/>
    <property type="project" value="UniProtKB-EC"/>
</dbReference>
<dbReference type="Gene3D" id="1.10.8.660">
    <property type="match status" value="1"/>
</dbReference>
<comment type="similarity">
    <text evidence="1 3">Belongs to the HMG-CoA reductase family.</text>
</comment>
<comment type="catalytic activity">
    <reaction evidence="3">
        <text>(R)-mevalonate + 2 NAD(+) + CoA = (3S)-3-hydroxy-3-methylglutaryl-CoA + 2 NADH + 2 H(+)</text>
        <dbReference type="Rhea" id="RHEA:14833"/>
        <dbReference type="ChEBI" id="CHEBI:15378"/>
        <dbReference type="ChEBI" id="CHEBI:36464"/>
        <dbReference type="ChEBI" id="CHEBI:43074"/>
        <dbReference type="ChEBI" id="CHEBI:57287"/>
        <dbReference type="ChEBI" id="CHEBI:57540"/>
        <dbReference type="ChEBI" id="CHEBI:57945"/>
        <dbReference type="EC" id="1.1.1.88"/>
    </reaction>
</comment>
<proteinExistence type="inferred from homology"/>
<evidence type="ECO:0000256" key="3">
    <source>
        <dbReference type="RuleBase" id="RU361219"/>
    </source>
</evidence>
<evidence type="ECO:0000313" key="5">
    <source>
        <dbReference type="Proteomes" id="UP000051658"/>
    </source>
</evidence>
<dbReference type="PANTHER" id="PTHR10572">
    <property type="entry name" value="3-HYDROXY-3-METHYLGLUTARYL-COENZYME A REDUCTASE"/>
    <property type="match status" value="1"/>
</dbReference>
<dbReference type="EMBL" id="JQBS01000001">
    <property type="protein sequence ID" value="KRN57827.1"/>
    <property type="molecule type" value="Genomic_DNA"/>
</dbReference>
<evidence type="ECO:0000256" key="2">
    <source>
        <dbReference type="ARBA" id="ARBA00023002"/>
    </source>
</evidence>
<dbReference type="UniPathway" id="UPA00257">
    <property type="reaction ID" value="UER00367"/>
</dbReference>
<dbReference type="EC" id="1.1.1.88" evidence="3"/>
<reference evidence="4 5" key="1">
    <citation type="journal article" date="2015" name="Genome Announc.">
        <title>Expanding the biotechnology potential of lactobacilli through comparative genomics of 213 strains and associated genera.</title>
        <authorList>
            <person name="Sun Z."/>
            <person name="Harris H.M."/>
            <person name="McCann A."/>
            <person name="Guo C."/>
            <person name="Argimon S."/>
            <person name="Zhang W."/>
            <person name="Yang X."/>
            <person name="Jeffery I.B."/>
            <person name="Cooney J.C."/>
            <person name="Kagawa T.F."/>
            <person name="Liu W."/>
            <person name="Song Y."/>
            <person name="Salvetti E."/>
            <person name="Wrobel A."/>
            <person name="Rasinkangas P."/>
            <person name="Parkhill J."/>
            <person name="Rea M.C."/>
            <person name="O'Sullivan O."/>
            <person name="Ritari J."/>
            <person name="Douillard F.P."/>
            <person name="Paul Ross R."/>
            <person name="Yang R."/>
            <person name="Briner A.E."/>
            <person name="Felis G.E."/>
            <person name="de Vos W.M."/>
            <person name="Barrangou R."/>
            <person name="Klaenhammer T.R."/>
            <person name="Caufield P.W."/>
            <person name="Cui Y."/>
            <person name="Zhang H."/>
            <person name="O'Toole P.W."/>
        </authorList>
    </citation>
    <scope>NUCLEOTIDE SEQUENCE [LARGE SCALE GENOMIC DNA]</scope>
    <source>
        <strain evidence="4 5">DSM 20623</strain>
    </source>
</reference>
<dbReference type="InterPro" id="IPR023074">
    <property type="entry name" value="HMG_CoA_Rdtase_cat_sf"/>
</dbReference>
<dbReference type="AlphaFoldDB" id="A0A0R2HYD5"/>
<dbReference type="GO" id="GO:0004420">
    <property type="term" value="F:hydroxymethylglutaryl-CoA reductase (NADPH) activity"/>
    <property type="evidence" value="ECO:0007669"/>
    <property type="project" value="InterPro"/>
</dbReference>
<dbReference type="SUPFAM" id="SSF56542">
    <property type="entry name" value="Substrate-binding domain of HMG-CoA reductase"/>
    <property type="match status" value="1"/>
</dbReference>
<gene>
    <name evidence="4" type="ORF">IV74_GL001082</name>
</gene>
<accession>A0A0R2HYD5</accession>
<protein>
    <recommendedName>
        <fullName evidence="3">3-hydroxy-3-methylglutaryl coenzyme A reductase</fullName>
        <shortName evidence="3">HMG-CoA reductase</shortName>
        <ecNumber evidence="3">1.1.1.88</ecNumber>
    </recommendedName>
</protein>
<dbReference type="RefSeq" id="WP_034568432.1">
    <property type="nucleotide sequence ID" value="NZ_JQBS01000001.1"/>
</dbReference>
<dbReference type="SUPFAM" id="SSF55035">
    <property type="entry name" value="NAD-binding domain of HMG-CoA reductase"/>
    <property type="match status" value="1"/>
</dbReference>
<dbReference type="InterPro" id="IPR009029">
    <property type="entry name" value="HMG_CoA_Rdtase_sub-bd_dom_sf"/>
</dbReference>
<dbReference type="PATRIC" id="fig|1449336.4.peg.1107"/>
<dbReference type="InterPro" id="IPR004553">
    <property type="entry name" value="HMG_CoA_Rdtase_bac-typ"/>
</dbReference>
<dbReference type="Proteomes" id="UP000051658">
    <property type="component" value="Unassembled WGS sequence"/>
</dbReference>
<dbReference type="PANTHER" id="PTHR10572:SF24">
    <property type="entry name" value="3-HYDROXY-3-METHYLGLUTARYL-COENZYME A REDUCTASE"/>
    <property type="match status" value="1"/>
</dbReference>
<dbReference type="GO" id="GO:0015936">
    <property type="term" value="P:coenzyme A metabolic process"/>
    <property type="evidence" value="ECO:0007669"/>
    <property type="project" value="InterPro"/>
</dbReference>
<dbReference type="eggNOG" id="COG1257">
    <property type="taxonomic scope" value="Bacteria"/>
</dbReference>
<dbReference type="PROSITE" id="PS50065">
    <property type="entry name" value="HMG_COA_REDUCTASE_4"/>
    <property type="match status" value="1"/>
</dbReference>
<comment type="caution">
    <text evidence="4">The sequence shown here is derived from an EMBL/GenBank/DDBJ whole genome shotgun (WGS) entry which is preliminary data.</text>
</comment>
<comment type="pathway">
    <text evidence="3">Metabolic intermediate metabolism; (R)-mevalonate degradation; (S)-3-hydroxy-3-methylglutaryl-CoA from (R)-mevalonate: step 1/1.</text>
</comment>
<dbReference type="PRINTS" id="PR00071">
    <property type="entry name" value="HMGCOARDTASE"/>
</dbReference>
<dbReference type="GeneID" id="89589589"/>
<dbReference type="Gene3D" id="3.90.770.10">
    <property type="entry name" value="3-hydroxy-3-methylglutaryl-coenzyme A Reductase, Chain A, domain 2"/>
    <property type="match status" value="2"/>
</dbReference>
<dbReference type="Pfam" id="PF00368">
    <property type="entry name" value="HMG-CoA_red"/>
    <property type="match status" value="1"/>
</dbReference>
<dbReference type="InterPro" id="IPR002202">
    <property type="entry name" value="HMG_CoA_Rdtase"/>
</dbReference>
<dbReference type="NCBIfam" id="TIGR00532">
    <property type="entry name" value="HMG_CoA_R_NAD"/>
    <property type="match status" value="1"/>
</dbReference>
<sequence length="425" mass="45780">MDSTISKFYQKSRQERIKLLAEKGFLTEQGEQLLMDEQLLDATIADNMIENQLSQFPLPIGVALNFLVNQKDVIVPMVTEEPSVIAASSNGAKMIRSGGGFTTEIHERAMIGQLIFKDVPDIEAAAKMIQDKESDIIEIASRAHPSIVKRGGGVKRVETRIITNEERAPEYLTVHLIVDVQEAMGANTINTILEATAEPITNWIKGSTLMQILSNYGDASLVTAKCEIPVTVLATQEYSGAEVANRISEATHYAHLDPYRAATHNKGIMNGIDAVVMASGNDTRAIEAGAHAYASRTGRYKGMSNWFVNEAGNLVGELTLPMPVGTVGGAISVLPLVKANQELLQIHQATELASIIVSVGLAQNLSALKALVTEGIQRGHMSLQAKALAIHAGATGDEIEQVVAELRKAPQMNLATAQAILKKIN</sequence>
<dbReference type="InterPro" id="IPR023076">
    <property type="entry name" value="HMG_CoA_Rdtase_CS"/>
</dbReference>
<keyword evidence="5" id="KW-1185">Reference proteome</keyword>
<evidence type="ECO:0000313" key="4">
    <source>
        <dbReference type="EMBL" id="KRN57827.1"/>
    </source>
</evidence>
<evidence type="ECO:0000256" key="1">
    <source>
        <dbReference type="ARBA" id="ARBA00007661"/>
    </source>
</evidence>
<dbReference type="PROSITE" id="PS01192">
    <property type="entry name" value="HMG_COA_REDUCTASE_3"/>
    <property type="match status" value="1"/>
</dbReference>
<dbReference type="InterPro" id="IPR009023">
    <property type="entry name" value="HMG_CoA_Rdtase_NAD(P)-bd_sf"/>
</dbReference>
<keyword evidence="3" id="KW-0520">NAD</keyword>
<dbReference type="CDD" id="cd00644">
    <property type="entry name" value="HMG-CoA_reductase_classII"/>
    <property type="match status" value="1"/>
</dbReference>
<keyword evidence="2 3" id="KW-0560">Oxidoreductase</keyword>